<protein>
    <recommendedName>
        <fullName evidence="3">SnoaL-like domain-containing protein</fullName>
    </recommendedName>
</protein>
<sequence>MSVEQNIETAKRGYSAYSAGDAETAMSYFDDDVEWI</sequence>
<proteinExistence type="predicted"/>
<reference evidence="2" key="1">
    <citation type="submission" date="2016-10" db="EMBL/GenBank/DDBJ databases">
        <authorList>
            <person name="Varghese N."/>
        </authorList>
    </citation>
    <scope>NUCLEOTIDE SEQUENCE [LARGE SCALE GENOMIC DNA]</scope>
    <source>
        <strain evidence="2">DSM 44719</strain>
    </source>
</reference>
<dbReference type="AlphaFoldDB" id="A0A1H4S746"/>
<dbReference type="Gene3D" id="3.10.450.50">
    <property type="match status" value="1"/>
</dbReference>
<gene>
    <name evidence="1" type="ORF">SAMN04490220_1529</name>
</gene>
<dbReference type="SUPFAM" id="SSF54427">
    <property type="entry name" value="NTF2-like"/>
    <property type="match status" value="1"/>
</dbReference>
<evidence type="ECO:0000313" key="1">
    <source>
        <dbReference type="EMBL" id="SEC39691.1"/>
    </source>
</evidence>
<dbReference type="Proteomes" id="UP000183407">
    <property type="component" value="Unassembled WGS sequence"/>
</dbReference>
<accession>A0A1H4S746</accession>
<dbReference type="EMBL" id="FNTL01000004">
    <property type="protein sequence ID" value="SEC39691.1"/>
    <property type="molecule type" value="Genomic_DNA"/>
</dbReference>
<name>A0A1H4S746_RHOJO</name>
<evidence type="ECO:0000313" key="2">
    <source>
        <dbReference type="Proteomes" id="UP000183407"/>
    </source>
</evidence>
<evidence type="ECO:0008006" key="3">
    <source>
        <dbReference type="Google" id="ProtNLM"/>
    </source>
</evidence>
<organism evidence="1 2">
    <name type="scientific">Rhodococcus jostii</name>
    <dbReference type="NCBI Taxonomy" id="132919"/>
    <lineage>
        <taxon>Bacteria</taxon>
        <taxon>Bacillati</taxon>
        <taxon>Actinomycetota</taxon>
        <taxon>Actinomycetes</taxon>
        <taxon>Mycobacteriales</taxon>
        <taxon>Nocardiaceae</taxon>
        <taxon>Rhodococcus</taxon>
    </lineage>
</organism>
<dbReference type="InterPro" id="IPR032710">
    <property type="entry name" value="NTF2-like_dom_sf"/>
</dbReference>